<dbReference type="EMBL" id="JAGDFM010000670">
    <property type="protein sequence ID" value="KAG7376542.1"/>
    <property type="molecule type" value="Genomic_DNA"/>
</dbReference>
<accession>A0A8T1V5L7</accession>
<gene>
    <name evidence="1" type="ORF">PHYPSEUDO_013202</name>
</gene>
<reference evidence="1" key="1">
    <citation type="submission" date="2021-02" db="EMBL/GenBank/DDBJ databases">
        <authorList>
            <person name="Palmer J.M."/>
        </authorList>
    </citation>
    <scope>NUCLEOTIDE SEQUENCE</scope>
    <source>
        <strain evidence="1">SCRP734</strain>
    </source>
</reference>
<keyword evidence="2" id="KW-1185">Reference proteome</keyword>
<evidence type="ECO:0000313" key="2">
    <source>
        <dbReference type="Proteomes" id="UP000694044"/>
    </source>
</evidence>
<protein>
    <submittedName>
        <fullName evidence="1">Uncharacterized protein</fullName>
    </submittedName>
</protein>
<comment type="caution">
    <text evidence="1">The sequence shown here is derived from an EMBL/GenBank/DDBJ whole genome shotgun (WGS) entry which is preliminary data.</text>
</comment>
<dbReference type="Proteomes" id="UP000694044">
    <property type="component" value="Unassembled WGS sequence"/>
</dbReference>
<evidence type="ECO:0000313" key="1">
    <source>
        <dbReference type="EMBL" id="KAG7376542.1"/>
    </source>
</evidence>
<sequence>MIGLDKLVILPFRDHPLNSTGYVLAHVYKKHWVDHFMKKGELTAAAACRLGTLSGPMNSGLQMGAMDLAMPSPLYRTSLTLYMSWCYDPELHLQGANNPLDLGAATDKDMMADFMKQLSVDEKQQFWKDTGVGNK</sequence>
<proteinExistence type="predicted"/>
<dbReference type="OrthoDB" id="97095at2759"/>
<name>A0A8T1V5L7_9STRA</name>
<dbReference type="AlphaFoldDB" id="A0A8T1V5L7"/>
<organism evidence="1 2">
    <name type="scientific">Phytophthora pseudosyringae</name>
    <dbReference type="NCBI Taxonomy" id="221518"/>
    <lineage>
        <taxon>Eukaryota</taxon>
        <taxon>Sar</taxon>
        <taxon>Stramenopiles</taxon>
        <taxon>Oomycota</taxon>
        <taxon>Peronosporomycetes</taxon>
        <taxon>Peronosporales</taxon>
        <taxon>Peronosporaceae</taxon>
        <taxon>Phytophthora</taxon>
    </lineage>
</organism>